<keyword evidence="3" id="KW-1185">Reference proteome</keyword>
<name>A0AAE0RSW2_9BIVA</name>
<sequence>MPHPRNKIKTNKGVESTTSPVSHGPPDKLRANNGLLATVYLVTASVPRKQPTTRTRNQRTQRGNVANHHPTTTLQFLLFLHQQPPMIGEFSYHT</sequence>
<organism evidence="2 3">
    <name type="scientific">Potamilus streckersoni</name>
    <dbReference type="NCBI Taxonomy" id="2493646"/>
    <lineage>
        <taxon>Eukaryota</taxon>
        <taxon>Metazoa</taxon>
        <taxon>Spiralia</taxon>
        <taxon>Lophotrochozoa</taxon>
        <taxon>Mollusca</taxon>
        <taxon>Bivalvia</taxon>
        <taxon>Autobranchia</taxon>
        <taxon>Heteroconchia</taxon>
        <taxon>Palaeoheterodonta</taxon>
        <taxon>Unionida</taxon>
        <taxon>Unionoidea</taxon>
        <taxon>Unionidae</taxon>
        <taxon>Ambleminae</taxon>
        <taxon>Lampsilini</taxon>
        <taxon>Potamilus</taxon>
    </lineage>
</organism>
<reference evidence="2" key="2">
    <citation type="journal article" date="2021" name="Genome Biol. Evol.">
        <title>Developing a high-quality reference genome for a parasitic bivalve with doubly uniparental inheritance (Bivalvia: Unionida).</title>
        <authorList>
            <person name="Smith C.H."/>
        </authorList>
    </citation>
    <scope>NUCLEOTIDE SEQUENCE</scope>
    <source>
        <strain evidence="2">CHS0354</strain>
        <tissue evidence="2">Mantle</tissue>
    </source>
</reference>
<evidence type="ECO:0000313" key="3">
    <source>
        <dbReference type="Proteomes" id="UP001195483"/>
    </source>
</evidence>
<evidence type="ECO:0000256" key="1">
    <source>
        <dbReference type="SAM" id="MobiDB-lite"/>
    </source>
</evidence>
<dbReference type="AlphaFoldDB" id="A0AAE0RSW2"/>
<feature type="region of interest" description="Disordered" evidence="1">
    <location>
        <begin position="45"/>
        <end position="69"/>
    </location>
</feature>
<accession>A0AAE0RSW2</accession>
<gene>
    <name evidence="2" type="ORF">CHS0354_034755</name>
</gene>
<reference evidence="2" key="1">
    <citation type="journal article" date="2021" name="Genome Biol. Evol.">
        <title>A High-Quality Reference Genome for a Parasitic Bivalve with Doubly Uniparental Inheritance (Bivalvia: Unionida).</title>
        <authorList>
            <person name="Smith C.H."/>
        </authorList>
    </citation>
    <scope>NUCLEOTIDE SEQUENCE</scope>
    <source>
        <strain evidence="2">CHS0354</strain>
    </source>
</reference>
<comment type="caution">
    <text evidence="2">The sequence shown here is derived from an EMBL/GenBank/DDBJ whole genome shotgun (WGS) entry which is preliminary data.</text>
</comment>
<dbReference type="Proteomes" id="UP001195483">
    <property type="component" value="Unassembled WGS sequence"/>
</dbReference>
<feature type="region of interest" description="Disordered" evidence="1">
    <location>
        <begin position="1"/>
        <end position="32"/>
    </location>
</feature>
<proteinExistence type="predicted"/>
<evidence type="ECO:0000313" key="2">
    <source>
        <dbReference type="EMBL" id="KAK3578964.1"/>
    </source>
</evidence>
<feature type="compositionally biased region" description="Basic residues" evidence="1">
    <location>
        <begin position="1"/>
        <end position="10"/>
    </location>
</feature>
<reference evidence="2" key="3">
    <citation type="submission" date="2023-05" db="EMBL/GenBank/DDBJ databases">
        <authorList>
            <person name="Smith C.H."/>
        </authorList>
    </citation>
    <scope>NUCLEOTIDE SEQUENCE</scope>
    <source>
        <strain evidence="2">CHS0354</strain>
        <tissue evidence="2">Mantle</tissue>
    </source>
</reference>
<dbReference type="EMBL" id="JAEAOA010002045">
    <property type="protein sequence ID" value="KAK3578964.1"/>
    <property type="molecule type" value="Genomic_DNA"/>
</dbReference>
<protein>
    <submittedName>
        <fullName evidence="2">Uncharacterized protein</fullName>
    </submittedName>
</protein>
<feature type="compositionally biased region" description="Low complexity" evidence="1">
    <location>
        <begin position="52"/>
        <end position="69"/>
    </location>
</feature>